<dbReference type="Proteomes" id="UP000713880">
    <property type="component" value="Unassembled WGS sequence"/>
</dbReference>
<accession>A0A938X0X4</accession>
<sequence>MKVIEVKHLTKRYGKHLAVDDLSFTVEKGQIYGFLGPNGAGKSTTMNIMTGYLGATKGEVLIDGHDILKEPEQAKKCIGYLPEQPPVYPDMTVEEYLKFAAGLKQISGEEREIQIEKVMGLTKLGEVRNRLIANLSKGYKQRVGLAQAVLGFPEIIILDEPTVGLDPKQIIEIRELIRRLAKEHTVILSSHILAEIREVCDYILIIAKGKLVASDTPENLENAMSGAGHVEIEVRRGKEEVAALLNHMASVKKAEYTLEEDGTLRVQIEARDGKDIREEIFQAFADHRMPLQTLKLNKSTLEEIFLELTQK</sequence>
<dbReference type="PROSITE" id="PS50893">
    <property type="entry name" value="ABC_TRANSPORTER_2"/>
    <property type="match status" value="1"/>
</dbReference>
<reference evidence="6" key="1">
    <citation type="submission" date="2020-08" db="EMBL/GenBank/DDBJ databases">
        <authorList>
            <person name="Cejkova D."/>
            <person name="Kubasova T."/>
            <person name="Jahodarova E."/>
            <person name="Rychlik I."/>
        </authorList>
    </citation>
    <scope>NUCLEOTIDE SEQUENCE</scope>
    <source>
        <strain evidence="6">An420c</strain>
    </source>
</reference>
<reference evidence="6" key="2">
    <citation type="journal article" date="2021" name="Sci. Rep.">
        <title>The distribution of antibiotic resistance genes in chicken gut microbiota commensals.</title>
        <authorList>
            <person name="Juricova H."/>
            <person name="Matiasovicova J."/>
            <person name="Kubasova T."/>
            <person name="Cejkova D."/>
            <person name="Rychlik I."/>
        </authorList>
    </citation>
    <scope>NUCLEOTIDE SEQUENCE</scope>
    <source>
        <strain evidence="6">An420c</strain>
    </source>
</reference>
<evidence type="ECO:0000256" key="1">
    <source>
        <dbReference type="ARBA" id="ARBA00005417"/>
    </source>
</evidence>
<dbReference type="CDD" id="cd03230">
    <property type="entry name" value="ABC_DR_subfamily_A"/>
    <property type="match status" value="1"/>
</dbReference>
<evidence type="ECO:0000256" key="3">
    <source>
        <dbReference type="ARBA" id="ARBA00022741"/>
    </source>
</evidence>
<evidence type="ECO:0000256" key="2">
    <source>
        <dbReference type="ARBA" id="ARBA00022448"/>
    </source>
</evidence>
<keyword evidence="7" id="KW-1185">Reference proteome</keyword>
<dbReference type="EMBL" id="JACJLV010000029">
    <property type="protein sequence ID" value="MBM6827266.1"/>
    <property type="molecule type" value="Genomic_DNA"/>
</dbReference>
<name>A0A938X0X4_9CLOT</name>
<evidence type="ECO:0000259" key="5">
    <source>
        <dbReference type="PROSITE" id="PS50893"/>
    </source>
</evidence>
<feature type="domain" description="ABC transporter" evidence="5">
    <location>
        <begin position="4"/>
        <end position="233"/>
    </location>
</feature>
<keyword evidence="4 6" id="KW-0067">ATP-binding</keyword>
<dbReference type="PANTHER" id="PTHR43335:SF4">
    <property type="entry name" value="ABC TRANSPORTER, ATP-BINDING PROTEIN"/>
    <property type="match status" value="1"/>
</dbReference>
<keyword evidence="3" id="KW-0547">Nucleotide-binding</keyword>
<dbReference type="GO" id="GO:0005524">
    <property type="term" value="F:ATP binding"/>
    <property type="evidence" value="ECO:0007669"/>
    <property type="project" value="UniProtKB-KW"/>
</dbReference>
<comment type="similarity">
    <text evidence="1">Belongs to the ABC transporter superfamily.</text>
</comment>
<dbReference type="Gene3D" id="3.40.50.300">
    <property type="entry name" value="P-loop containing nucleotide triphosphate hydrolases"/>
    <property type="match status" value="1"/>
</dbReference>
<dbReference type="SMART" id="SM00382">
    <property type="entry name" value="AAA"/>
    <property type="match status" value="1"/>
</dbReference>
<dbReference type="Pfam" id="PF00005">
    <property type="entry name" value="ABC_tran"/>
    <property type="match status" value="1"/>
</dbReference>
<dbReference type="InterPro" id="IPR027417">
    <property type="entry name" value="P-loop_NTPase"/>
</dbReference>
<keyword evidence="2" id="KW-0813">Transport</keyword>
<evidence type="ECO:0000256" key="4">
    <source>
        <dbReference type="ARBA" id="ARBA00022840"/>
    </source>
</evidence>
<comment type="caution">
    <text evidence="6">The sequence shown here is derived from an EMBL/GenBank/DDBJ whole genome shotgun (WGS) entry which is preliminary data.</text>
</comment>
<organism evidence="6 7">
    <name type="scientific">Mordavella massiliensis</name>
    <dbReference type="NCBI Taxonomy" id="1871024"/>
    <lineage>
        <taxon>Bacteria</taxon>
        <taxon>Bacillati</taxon>
        <taxon>Bacillota</taxon>
        <taxon>Clostridia</taxon>
        <taxon>Eubacteriales</taxon>
        <taxon>Clostridiaceae</taxon>
        <taxon>Mordavella</taxon>
    </lineage>
</organism>
<evidence type="ECO:0000313" key="7">
    <source>
        <dbReference type="Proteomes" id="UP000713880"/>
    </source>
</evidence>
<dbReference type="GO" id="GO:0016887">
    <property type="term" value="F:ATP hydrolysis activity"/>
    <property type="evidence" value="ECO:0007669"/>
    <property type="project" value="InterPro"/>
</dbReference>
<evidence type="ECO:0000313" key="6">
    <source>
        <dbReference type="EMBL" id="MBM6827266.1"/>
    </source>
</evidence>
<dbReference type="InterPro" id="IPR003593">
    <property type="entry name" value="AAA+_ATPase"/>
</dbReference>
<gene>
    <name evidence="6" type="ORF">H6A13_09205</name>
</gene>
<dbReference type="SUPFAM" id="SSF52540">
    <property type="entry name" value="P-loop containing nucleoside triphosphate hydrolases"/>
    <property type="match status" value="1"/>
</dbReference>
<dbReference type="PANTHER" id="PTHR43335">
    <property type="entry name" value="ABC TRANSPORTER, ATP-BINDING PROTEIN"/>
    <property type="match status" value="1"/>
</dbReference>
<proteinExistence type="inferred from homology"/>
<dbReference type="AlphaFoldDB" id="A0A938X0X4"/>
<dbReference type="InterPro" id="IPR003439">
    <property type="entry name" value="ABC_transporter-like_ATP-bd"/>
</dbReference>
<protein>
    <submittedName>
        <fullName evidence="6">ABC transporter ATP-binding protein</fullName>
    </submittedName>
</protein>